<feature type="binding site" evidence="8">
    <location>
        <position position="234"/>
    </location>
    <ligand>
        <name>NAD(+)</name>
        <dbReference type="ChEBI" id="CHEBI:57540"/>
    </ligand>
</feature>
<keyword evidence="4 8" id="KW-0067">ATP-binding</keyword>
<evidence type="ECO:0000313" key="9">
    <source>
        <dbReference type="EMBL" id="NEZ46297.1"/>
    </source>
</evidence>
<dbReference type="InterPro" id="IPR017438">
    <property type="entry name" value="ATP-NAD_kinase_N"/>
</dbReference>
<feature type="binding site" evidence="8">
    <location>
        <begin position="61"/>
        <end position="62"/>
    </location>
    <ligand>
        <name>NAD(+)</name>
        <dbReference type="ChEBI" id="CHEBI:57540"/>
    </ligand>
</feature>
<dbReference type="SUPFAM" id="SSF111331">
    <property type="entry name" value="NAD kinase/diacylglycerol kinase-like"/>
    <property type="match status" value="1"/>
</dbReference>
<evidence type="ECO:0000256" key="7">
    <source>
        <dbReference type="ARBA" id="ARBA00047925"/>
    </source>
</evidence>
<dbReference type="PANTHER" id="PTHR20275:SF0">
    <property type="entry name" value="NAD KINASE"/>
    <property type="match status" value="1"/>
</dbReference>
<feature type="binding site" evidence="8">
    <location>
        <position position="145"/>
    </location>
    <ligand>
        <name>NAD(+)</name>
        <dbReference type="ChEBI" id="CHEBI:57540"/>
    </ligand>
</feature>
<comment type="cofactor">
    <cofactor evidence="8">
        <name>a divalent metal cation</name>
        <dbReference type="ChEBI" id="CHEBI:60240"/>
    </cofactor>
</comment>
<evidence type="ECO:0000313" key="10">
    <source>
        <dbReference type="Proteomes" id="UP000473885"/>
    </source>
</evidence>
<name>A0A6M0R938_9CLOT</name>
<dbReference type="PANTHER" id="PTHR20275">
    <property type="entry name" value="NAD KINASE"/>
    <property type="match status" value="1"/>
</dbReference>
<dbReference type="Proteomes" id="UP000473885">
    <property type="component" value="Unassembled WGS sequence"/>
</dbReference>
<comment type="caution">
    <text evidence="9">The sequence shown here is derived from an EMBL/GenBank/DDBJ whole genome shotgun (WGS) entry which is preliminary data.</text>
</comment>
<feature type="binding site" evidence="8">
    <location>
        <begin position="175"/>
        <end position="180"/>
    </location>
    <ligand>
        <name>NAD(+)</name>
        <dbReference type="ChEBI" id="CHEBI:57540"/>
    </ligand>
</feature>
<dbReference type="OrthoDB" id="9774737at2"/>
<comment type="caution">
    <text evidence="8">Lacks conserved residue(s) required for the propagation of feature annotation.</text>
</comment>
<dbReference type="GO" id="GO:0005524">
    <property type="term" value="F:ATP binding"/>
    <property type="evidence" value="ECO:0007669"/>
    <property type="project" value="UniProtKB-KW"/>
</dbReference>
<accession>A0A6M0R938</accession>
<dbReference type="InterPro" id="IPR017437">
    <property type="entry name" value="ATP-NAD_kinase_PpnK-typ_C"/>
</dbReference>
<dbReference type="GO" id="GO:0003951">
    <property type="term" value="F:NAD+ kinase activity"/>
    <property type="evidence" value="ECO:0007669"/>
    <property type="project" value="UniProtKB-UniRule"/>
</dbReference>
<evidence type="ECO:0000256" key="5">
    <source>
        <dbReference type="ARBA" id="ARBA00022857"/>
    </source>
</evidence>
<comment type="function">
    <text evidence="8">Involved in the regulation of the intracellular balance of NAD and NADP, and is a key enzyme in the biosynthesis of NADP. Catalyzes specifically the phosphorylation on 2'-hydroxyl of the adenosine moiety of NAD to yield NADP.</text>
</comment>
<dbReference type="GO" id="GO:0006741">
    <property type="term" value="P:NADP+ biosynthetic process"/>
    <property type="evidence" value="ECO:0007669"/>
    <property type="project" value="UniProtKB-UniRule"/>
</dbReference>
<dbReference type="EMBL" id="SXDP01000002">
    <property type="protein sequence ID" value="NEZ46297.1"/>
    <property type="molecule type" value="Genomic_DNA"/>
</dbReference>
<comment type="subcellular location">
    <subcellularLocation>
        <location evidence="8">Cytoplasm</location>
    </subcellularLocation>
</comment>
<feature type="binding site" evidence="8">
    <location>
        <position position="164"/>
    </location>
    <ligand>
        <name>NAD(+)</name>
        <dbReference type="ChEBI" id="CHEBI:57540"/>
    </ligand>
</feature>
<dbReference type="InterPro" id="IPR016064">
    <property type="entry name" value="NAD/diacylglycerol_kinase_sf"/>
</dbReference>
<gene>
    <name evidence="8" type="primary">nadK</name>
    <name evidence="9" type="ORF">FDF74_03605</name>
</gene>
<evidence type="ECO:0000256" key="4">
    <source>
        <dbReference type="ARBA" id="ARBA00022840"/>
    </source>
</evidence>
<organism evidence="9 10">
    <name type="scientific">Clostridium niameyense</name>
    <dbReference type="NCBI Taxonomy" id="1622073"/>
    <lineage>
        <taxon>Bacteria</taxon>
        <taxon>Bacillati</taxon>
        <taxon>Bacillota</taxon>
        <taxon>Clostridia</taxon>
        <taxon>Eubacteriales</taxon>
        <taxon>Clostridiaceae</taxon>
        <taxon>Clostridium</taxon>
    </lineage>
</organism>
<dbReference type="HAMAP" id="MF_00361">
    <property type="entry name" value="NAD_kinase"/>
    <property type="match status" value="1"/>
</dbReference>
<dbReference type="AlphaFoldDB" id="A0A6M0R938"/>
<feature type="active site" description="Proton acceptor" evidence="8">
    <location>
        <position position="61"/>
    </location>
</feature>
<dbReference type="Pfam" id="PF01513">
    <property type="entry name" value="NAD_kinase"/>
    <property type="match status" value="1"/>
</dbReference>
<evidence type="ECO:0000256" key="1">
    <source>
        <dbReference type="ARBA" id="ARBA00022679"/>
    </source>
</evidence>
<comment type="similarity">
    <text evidence="8">Belongs to the NAD kinase family.</text>
</comment>
<protein>
    <recommendedName>
        <fullName evidence="8">NAD kinase</fullName>
        <ecNumber evidence="8">2.7.1.23</ecNumber>
    </recommendedName>
    <alternativeName>
        <fullName evidence="8">ATP-dependent NAD kinase</fullName>
    </alternativeName>
</protein>
<keyword evidence="3 8" id="KW-0418">Kinase</keyword>
<dbReference type="Gene3D" id="2.60.200.30">
    <property type="entry name" value="Probable inorganic polyphosphate/atp-NAD kinase, domain 2"/>
    <property type="match status" value="1"/>
</dbReference>
<evidence type="ECO:0000256" key="3">
    <source>
        <dbReference type="ARBA" id="ARBA00022777"/>
    </source>
</evidence>
<keyword evidence="1 8" id="KW-0808">Transferase</keyword>
<dbReference type="InterPro" id="IPR002504">
    <property type="entry name" value="NADK"/>
</dbReference>
<feature type="binding site" evidence="8">
    <location>
        <begin position="134"/>
        <end position="135"/>
    </location>
    <ligand>
        <name>NAD(+)</name>
        <dbReference type="ChEBI" id="CHEBI:57540"/>
    </ligand>
</feature>
<keyword evidence="6 8" id="KW-0520">NAD</keyword>
<dbReference type="Pfam" id="PF20143">
    <property type="entry name" value="NAD_kinase_C"/>
    <property type="match status" value="1"/>
</dbReference>
<dbReference type="GO" id="GO:0019674">
    <property type="term" value="P:NAD+ metabolic process"/>
    <property type="evidence" value="ECO:0007669"/>
    <property type="project" value="InterPro"/>
</dbReference>
<dbReference type="GO" id="GO:0046872">
    <property type="term" value="F:metal ion binding"/>
    <property type="evidence" value="ECO:0007669"/>
    <property type="project" value="UniProtKB-UniRule"/>
</dbReference>
<keyword evidence="5 8" id="KW-0521">NADP</keyword>
<keyword evidence="2 8" id="KW-0547">Nucleotide-binding</keyword>
<dbReference type="Gene3D" id="3.40.50.10330">
    <property type="entry name" value="Probable inorganic polyphosphate/atp-NAD kinase, domain 1"/>
    <property type="match status" value="1"/>
</dbReference>
<evidence type="ECO:0000256" key="6">
    <source>
        <dbReference type="ARBA" id="ARBA00023027"/>
    </source>
</evidence>
<dbReference type="GO" id="GO:0005737">
    <property type="term" value="C:cytoplasm"/>
    <property type="evidence" value="ECO:0007669"/>
    <property type="project" value="UniProtKB-SubCell"/>
</dbReference>
<comment type="catalytic activity">
    <reaction evidence="7 8">
        <text>NAD(+) + ATP = ADP + NADP(+) + H(+)</text>
        <dbReference type="Rhea" id="RHEA:18629"/>
        <dbReference type="ChEBI" id="CHEBI:15378"/>
        <dbReference type="ChEBI" id="CHEBI:30616"/>
        <dbReference type="ChEBI" id="CHEBI:57540"/>
        <dbReference type="ChEBI" id="CHEBI:58349"/>
        <dbReference type="ChEBI" id="CHEBI:456216"/>
        <dbReference type="EC" id="2.7.1.23"/>
    </reaction>
</comment>
<keyword evidence="8" id="KW-0963">Cytoplasm</keyword>
<reference evidence="9 10" key="1">
    <citation type="submission" date="2019-04" db="EMBL/GenBank/DDBJ databases">
        <title>Genome sequencing of Clostridium botulinum Groups I-IV and Clostridium butyricum.</title>
        <authorList>
            <person name="Brunt J."/>
            <person name="Van Vliet A.H.M."/>
            <person name="Stringer S.C."/>
            <person name="Carter A.T."/>
            <person name="Peck M.W."/>
        </authorList>
    </citation>
    <scope>NUCLEOTIDE SEQUENCE [LARGE SCALE GENOMIC DNA]</scope>
    <source>
        <strain evidence="9 10">IFR 18/094</strain>
    </source>
</reference>
<sequence>MKNIGININTDKNISKDTIDFITNCIYKQCREANVKLFYDSKGIKDEKNKNLDALIVLGGDGTILSTLRNLAEYSVPIFGINKGHLGFLAEVEMEECENAIENLFNGNYIIEDRIMLKCDFLEDHHEEELLALNDVVINKGNLSRIVKYSIYIDDVFYTTFVADGVIISTPTGSTAYSLSAGGPIIYPNLDVVEVTPICPHSLGIRPIILNGNSKIYIQINKSYEEPVLTVDGQVYRKLYKNAVTVSKSDYKCKIIKFKNKNYFKILRKKITYRSKECEGE</sequence>
<evidence type="ECO:0000256" key="8">
    <source>
        <dbReference type="HAMAP-Rule" id="MF_00361"/>
    </source>
</evidence>
<dbReference type="RefSeq" id="WP_050607590.1">
    <property type="nucleotide sequence ID" value="NZ_CABKUB010000006.1"/>
</dbReference>
<dbReference type="GO" id="GO:0051287">
    <property type="term" value="F:NAD binding"/>
    <property type="evidence" value="ECO:0007669"/>
    <property type="project" value="UniProtKB-ARBA"/>
</dbReference>
<proteinExistence type="inferred from homology"/>
<dbReference type="FunFam" id="2.60.200.30:FF:000009">
    <property type="entry name" value="Poly(P)/ATP NAD kinase"/>
    <property type="match status" value="1"/>
</dbReference>
<keyword evidence="10" id="KW-1185">Reference proteome</keyword>
<evidence type="ECO:0000256" key="2">
    <source>
        <dbReference type="ARBA" id="ARBA00022741"/>
    </source>
</evidence>
<dbReference type="EC" id="2.7.1.23" evidence="8"/>